<dbReference type="EMBL" id="CP027753">
    <property type="protein sequence ID" value="AZE52177.1"/>
    <property type="molecule type" value="Genomic_DNA"/>
</dbReference>
<gene>
    <name evidence="1" type="ORF">C4K04_6549</name>
</gene>
<protein>
    <submittedName>
        <fullName evidence="1">Rhs-family protein</fullName>
    </submittedName>
</protein>
<organism evidence="1 2">
    <name type="scientific">Pseudomonas chlororaphis</name>
    <dbReference type="NCBI Taxonomy" id="587753"/>
    <lineage>
        <taxon>Bacteria</taxon>
        <taxon>Pseudomonadati</taxon>
        <taxon>Pseudomonadota</taxon>
        <taxon>Gammaproteobacteria</taxon>
        <taxon>Pseudomonadales</taxon>
        <taxon>Pseudomonadaceae</taxon>
        <taxon>Pseudomonas</taxon>
    </lineage>
</organism>
<dbReference type="Proteomes" id="UP000268048">
    <property type="component" value="Chromosome"/>
</dbReference>
<reference evidence="1 2" key="1">
    <citation type="submission" date="2018-03" db="EMBL/GenBank/DDBJ databases">
        <title>Diversity of phytobeneficial traits revealed by whole-genome analysis of worldwide-isolated phenazine-producing Pseudomonas spp.</title>
        <authorList>
            <person name="Biessy A."/>
            <person name="Novinscak A."/>
            <person name="Blom J."/>
            <person name="Leger G."/>
            <person name="Thomashow L.S."/>
            <person name="Cazorla F.M."/>
            <person name="Josic D."/>
            <person name="Filion M."/>
        </authorList>
    </citation>
    <scope>NUCLEOTIDE SEQUENCE [LARGE SCALE GENOMIC DNA]</scope>
    <source>
        <strain evidence="1 2">B25</strain>
    </source>
</reference>
<evidence type="ECO:0000313" key="1">
    <source>
        <dbReference type="EMBL" id="AZE52177.1"/>
    </source>
</evidence>
<evidence type="ECO:0000313" key="2">
    <source>
        <dbReference type="Proteomes" id="UP000268048"/>
    </source>
</evidence>
<proteinExistence type="predicted"/>
<accession>A0A3G7TYJ9</accession>
<name>A0A3G7TYJ9_9PSED</name>
<sequence>MHYIYEPDTSVPLAQALLHQPINLSGQPDYSEDYRLADDPLWNHTPKAQPIDVLSWYQCDHLGTHRN</sequence>
<dbReference type="AlphaFoldDB" id="A0A3G7TYJ9"/>